<dbReference type="Proteomes" id="UP001237642">
    <property type="component" value="Unassembled WGS sequence"/>
</dbReference>
<protein>
    <recommendedName>
        <fullName evidence="1">F-box domain-containing protein</fullName>
    </recommendedName>
</protein>
<dbReference type="Pfam" id="PF12937">
    <property type="entry name" value="F-box-like"/>
    <property type="match status" value="1"/>
</dbReference>
<dbReference type="EMBL" id="JAUIZM010000007">
    <property type="protein sequence ID" value="KAK1375043.1"/>
    <property type="molecule type" value="Genomic_DNA"/>
</dbReference>
<evidence type="ECO:0000313" key="3">
    <source>
        <dbReference type="Proteomes" id="UP001237642"/>
    </source>
</evidence>
<dbReference type="Gene3D" id="1.20.1280.50">
    <property type="match status" value="1"/>
</dbReference>
<dbReference type="PROSITE" id="PS50181">
    <property type="entry name" value="FBOX"/>
    <property type="match status" value="1"/>
</dbReference>
<dbReference type="SMART" id="SM00256">
    <property type="entry name" value="FBOX"/>
    <property type="match status" value="1"/>
</dbReference>
<dbReference type="InterPro" id="IPR050796">
    <property type="entry name" value="SCF_F-box_component"/>
</dbReference>
<proteinExistence type="predicted"/>
<evidence type="ECO:0000313" key="2">
    <source>
        <dbReference type="EMBL" id="KAK1375043.1"/>
    </source>
</evidence>
<reference evidence="2" key="2">
    <citation type="submission" date="2023-05" db="EMBL/GenBank/DDBJ databases">
        <authorList>
            <person name="Schelkunov M.I."/>
        </authorList>
    </citation>
    <scope>NUCLEOTIDE SEQUENCE</scope>
    <source>
        <strain evidence="2">Hsosn_3</strain>
        <tissue evidence="2">Leaf</tissue>
    </source>
</reference>
<feature type="domain" description="F-box" evidence="1">
    <location>
        <begin position="22"/>
        <end position="69"/>
    </location>
</feature>
<dbReference type="AlphaFoldDB" id="A0AAD8HZ38"/>
<accession>A0AAD8HZ38</accession>
<keyword evidence="3" id="KW-1185">Reference proteome</keyword>
<evidence type="ECO:0000259" key="1">
    <source>
        <dbReference type="PROSITE" id="PS50181"/>
    </source>
</evidence>
<comment type="caution">
    <text evidence="2">The sequence shown here is derived from an EMBL/GenBank/DDBJ whole genome shotgun (WGS) entry which is preliminary data.</text>
</comment>
<gene>
    <name evidence="2" type="ORF">POM88_031236</name>
</gene>
<dbReference type="PANTHER" id="PTHR31672">
    <property type="entry name" value="BNACNNG10540D PROTEIN"/>
    <property type="match status" value="1"/>
</dbReference>
<sequence length="349" mass="40233">MDFNMEKPSKKSDYKLQEENQRNGMDSLPHEIALDIFSRLPITSVMQSRFVCRSWHKLSLDSDLVSLHLSQVEKRNPLLIFHSDFPIRNQLCFAEFSRPDFSSVADGHSYHLANLKGCLSAVVYKYGTKELEIWVMKEYNVKESWIKEFKIGANIPESPSTKLLQPLRIWRNSSHRALVRVLCILESGEILIEYRVGRLALYDVVTGRYKDITYKGLPSIFQTVVHIGSLNQIDLPIPRLRMNLNQNKLRKRNANREKIIEVMGLIDSLMTSSLTYSQRKLNMYLAVFKDEALFTNGRLHWTPLGVPPHVSGLIIISFDLASSTSPRHDFNVIDGNNYYLAILEDVFLQ</sequence>
<organism evidence="2 3">
    <name type="scientific">Heracleum sosnowskyi</name>
    <dbReference type="NCBI Taxonomy" id="360622"/>
    <lineage>
        <taxon>Eukaryota</taxon>
        <taxon>Viridiplantae</taxon>
        <taxon>Streptophyta</taxon>
        <taxon>Embryophyta</taxon>
        <taxon>Tracheophyta</taxon>
        <taxon>Spermatophyta</taxon>
        <taxon>Magnoliopsida</taxon>
        <taxon>eudicotyledons</taxon>
        <taxon>Gunneridae</taxon>
        <taxon>Pentapetalae</taxon>
        <taxon>asterids</taxon>
        <taxon>campanulids</taxon>
        <taxon>Apiales</taxon>
        <taxon>Apiaceae</taxon>
        <taxon>Apioideae</taxon>
        <taxon>apioid superclade</taxon>
        <taxon>Tordylieae</taxon>
        <taxon>Tordyliinae</taxon>
        <taxon>Heracleum</taxon>
    </lineage>
</organism>
<name>A0AAD8HZ38_9APIA</name>
<dbReference type="SUPFAM" id="SSF81383">
    <property type="entry name" value="F-box domain"/>
    <property type="match status" value="1"/>
</dbReference>
<reference evidence="2" key="1">
    <citation type="submission" date="2023-02" db="EMBL/GenBank/DDBJ databases">
        <title>Genome of toxic invasive species Heracleum sosnowskyi carries increased number of genes despite the absence of recent whole-genome duplications.</title>
        <authorList>
            <person name="Schelkunov M."/>
            <person name="Shtratnikova V."/>
            <person name="Makarenko M."/>
            <person name="Klepikova A."/>
            <person name="Omelchenko D."/>
            <person name="Novikova G."/>
            <person name="Obukhova E."/>
            <person name="Bogdanov V."/>
            <person name="Penin A."/>
            <person name="Logacheva M."/>
        </authorList>
    </citation>
    <scope>NUCLEOTIDE SEQUENCE</scope>
    <source>
        <strain evidence="2">Hsosn_3</strain>
        <tissue evidence="2">Leaf</tissue>
    </source>
</reference>
<dbReference type="InterPro" id="IPR036047">
    <property type="entry name" value="F-box-like_dom_sf"/>
</dbReference>
<dbReference type="InterPro" id="IPR001810">
    <property type="entry name" value="F-box_dom"/>
</dbReference>